<accession>A0AAN7Q2V5</accession>
<reference evidence="2" key="1">
    <citation type="submission" date="2023-01" db="EMBL/GenBank/DDBJ databases">
        <title>Key to firefly adult light organ development and bioluminescence: homeobox transcription factors regulate luciferase expression and transportation to peroxisome.</title>
        <authorList>
            <person name="Fu X."/>
        </authorList>
    </citation>
    <scope>NUCLEOTIDE SEQUENCE [LARGE SCALE GENOMIC DNA]</scope>
</reference>
<evidence type="ECO:0000313" key="2">
    <source>
        <dbReference type="Proteomes" id="UP001353858"/>
    </source>
</evidence>
<keyword evidence="2" id="KW-1185">Reference proteome</keyword>
<sequence length="50" mass="6225">VQFVLTYSCYLLHDAHYKRQEMRAENINYETTEDEDLGRGEDYFKKYYFM</sequence>
<organism evidence="1 2">
    <name type="scientific">Aquatica leii</name>
    <dbReference type="NCBI Taxonomy" id="1421715"/>
    <lineage>
        <taxon>Eukaryota</taxon>
        <taxon>Metazoa</taxon>
        <taxon>Ecdysozoa</taxon>
        <taxon>Arthropoda</taxon>
        <taxon>Hexapoda</taxon>
        <taxon>Insecta</taxon>
        <taxon>Pterygota</taxon>
        <taxon>Neoptera</taxon>
        <taxon>Endopterygota</taxon>
        <taxon>Coleoptera</taxon>
        <taxon>Polyphaga</taxon>
        <taxon>Elateriformia</taxon>
        <taxon>Elateroidea</taxon>
        <taxon>Lampyridae</taxon>
        <taxon>Luciolinae</taxon>
        <taxon>Aquatica</taxon>
    </lineage>
</organism>
<protein>
    <submittedName>
        <fullName evidence="1">Uncharacterized protein</fullName>
    </submittedName>
</protein>
<dbReference type="AlphaFoldDB" id="A0AAN7Q2V5"/>
<proteinExistence type="predicted"/>
<gene>
    <name evidence="1" type="ORF">RN001_009951</name>
</gene>
<dbReference type="EMBL" id="JARPUR010000004">
    <property type="protein sequence ID" value="KAK4877445.1"/>
    <property type="molecule type" value="Genomic_DNA"/>
</dbReference>
<feature type="non-terminal residue" evidence="1">
    <location>
        <position position="1"/>
    </location>
</feature>
<comment type="caution">
    <text evidence="1">The sequence shown here is derived from an EMBL/GenBank/DDBJ whole genome shotgun (WGS) entry which is preliminary data.</text>
</comment>
<evidence type="ECO:0000313" key="1">
    <source>
        <dbReference type="EMBL" id="KAK4877445.1"/>
    </source>
</evidence>
<name>A0AAN7Q2V5_9COLE</name>
<dbReference type="Proteomes" id="UP001353858">
    <property type="component" value="Unassembled WGS sequence"/>
</dbReference>